<dbReference type="Pfam" id="PF00348">
    <property type="entry name" value="polyprenyl_synt"/>
    <property type="match status" value="1"/>
</dbReference>
<keyword evidence="3 6" id="KW-0808">Transferase</keyword>
<evidence type="ECO:0000313" key="7">
    <source>
        <dbReference type="EMBL" id="VYT03256.1"/>
    </source>
</evidence>
<comment type="cofactor">
    <cofactor evidence="1">
        <name>Mg(2+)</name>
        <dbReference type="ChEBI" id="CHEBI:18420"/>
    </cofactor>
</comment>
<sequence>MTSLSEQLQALAPRIEERAHTVLQDLADTIAPAAQISSLLQVAHSSLEEGKRFRAFLAFVGGSIANHSPLQTLNLDDLGAALELYQASALVHDDIIDHAPTRRGRPSAHAAFTAHHRCALSRGDSEDFGVSSAILAGDFLFSAAELAMIRQCEAIPHYRDGVMELYAQMHAEVAIGQFLDIAAEQRPLDVNDPQAINAQTALTIVSHKAANYSVVIPATLGALALGASRSDTDSLRMILSPWGHAFQLRDDDLGIFGDPRVTGKSAGDDLREGKRTYLLALTWQEANASERAKLAHGLGNPELDEEELEELRAIVKRRGRRRHEEVISTFEAEGFLALESSNFNADQRELLSEVATMLIKRSK</sequence>
<dbReference type="PANTHER" id="PTHR12001:SF85">
    <property type="entry name" value="SHORT CHAIN ISOPRENYL DIPHOSPHATE SYNTHASE"/>
    <property type="match status" value="1"/>
</dbReference>
<dbReference type="InterPro" id="IPR008949">
    <property type="entry name" value="Isoprenoid_synthase_dom_sf"/>
</dbReference>
<dbReference type="Gene3D" id="1.10.600.10">
    <property type="entry name" value="Farnesyl Diphosphate Synthase"/>
    <property type="match status" value="1"/>
</dbReference>
<dbReference type="InterPro" id="IPR000092">
    <property type="entry name" value="Polyprenyl_synt"/>
</dbReference>
<dbReference type="SUPFAM" id="SSF48576">
    <property type="entry name" value="Terpenoid synthases"/>
    <property type="match status" value="1"/>
</dbReference>
<keyword evidence="5" id="KW-0460">Magnesium</keyword>
<proteinExistence type="inferred from homology"/>
<reference evidence="7" key="1">
    <citation type="submission" date="2019-11" db="EMBL/GenBank/DDBJ databases">
        <authorList>
            <person name="Feng L."/>
        </authorList>
    </citation>
    <scope>NUCLEOTIDE SEQUENCE</scope>
    <source>
        <strain evidence="7">AodontolyticusLFYP35</strain>
    </source>
</reference>
<dbReference type="AlphaFoldDB" id="A0A6N2TI35"/>
<dbReference type="GO" id="GO:0008299">
    <property type="term" value="P:isoprenoid biosynthetic process"/>
    <property type="evidence" value="ECO:0007669"/>
    <property type="project" value="InterPro"/>
</dbReference>
<dbReference type="EC" id="2.5.1.84" evidence="7"/>
<keyword evidence="4" id="KW-0479">Metal-binding</keyword>
<dbReference type="EMBL" id="CACRSM010000002">
    <property type="protein sequence ID" value="VYT03256.1"/>
    <property type="molecule type" value="Genomic_DNA"/>
</dbReference>
<comment type="similarity">
    <text evidence="2 6">Belongs to the FPP/GGPP synthase family.</text>
</comment>
<evidence type="ECO:0000256" key="2">
    <source>
        <dbReference type="ARBA" id="ARBA00006706"/>
    </source>
</evidence>
<accession>A0A6N2TI35</accession>
<gene>
    <name evidence="7" type="primary">sdsA</name>
    <name evidence="7" type="ORF">AOLFYP35_01289</name>
</gene>
<name>A0A6N2TI35_9ACTO</name>
<evidence type="ECO:0000256" key="3">
    <source>
        <dbReference type="ARBA" id="ARBA00022679"/>
    </source>
</evidence>
<dbReference type="GO" id="GO:0046872">
    <property type="term" value="F:metal ion binding"/>
    <property type="evidence" value="ECO:0007669"/>
    <property type="project" value="UniProtKB-KW"/>
</dbReference>
<evidence type="ECO:0000256" key="1">
    <source>
        <dbReference type="ARBA" id="ARBA00001946"/>
    </source>
</evidence>
<dbReference type="GO" id="GO:0052923">
    <property type="term" value="F:all-trans-nonaprenyl-diphosphate synthase (geranyl-diphosphate specific) activity"/>
    <property type="evidence" value="ECO:0007669"/>
    <property type="project" value="UniProtKB-EC"/>
</dbReference>
<dbReference type="InterPro" id="IPR033749">
    <property type="entry name" value="Polyprenyl_synt_CS"/>
</dbReference>
<dbReference type="PROSITE" id="PS00723">
    <property type="entry name" value="POLYPRENYL_SYNTHASE_1"/>
    <property type="match status" value="1"/>
</dbReference>
<dbReference type="CDD" id="cd00685">
    <property type="entry name" value="Trans_IPPS_HT"/>
    <property type="match status" value="1"/>
</dbReference>
<dbReference type="SFLD" id="SFLDS00005">
    <property type="entry name" value="Isoprenoid_Synthase_Type_I"/>
    <property type="match status" value="1"/>
</dbReference>
<evidence type="ECO:0000256" key="6">
    <source>
        <dbReference type="RuleBase" id="RU004466"/>
    </source>
</evidence>
<dbReference type="PANTHER" id="PTHR12001">
    <property type="entry name" value="GERANYLGERANYL PYROPHOSPHATE SYNTHASE"/>
    <property type="match status" value="1"/>
</dbReference>
<evidence type="ECO:0000256" key="5">
    <source>
        <dbReference type="ARBA" id="ARBA00022842"/>
    </source>
</evidence>
<evidence type="ECO:0000256" key="4">
    <source>
        <dbReference type="ARBA" id="ARBA00022723"/>
    </source>
</evidence>
<organism evidence="7">
    <name type="scientific">Schaalia odontolytica</name>
    <dbReference type="NCBI Taxonomy" id="1660"/>
    <lineage>
        <taxon>Bacteria</taxon>
        <taxon>Bacillati</taxon>
        <taxon>Actinomycetota</taxon>
        <taxon>Actinomycetes</taxon>
        <taxon>Actinomycetales</taxon>
        <taxon>Actinomycetaceae</taxon>
        <taxon>Schaalia</taxon>
    </lineage>
</organism>
<protein>
    <submittedName>
        <fullName evidence="7">All-trans-nonaprenyl-diphosphate synthase (Geranyl-diphosphate specific)</fullName>
        <ecNumber evidence="7">2.5.1.84</ecNumber>
    </submittedName>
</protein>